<sequence>MGKGKMIGVAAVLAGVAAASALFMYNSGNERPQAKDDLLGSAPAGKPAPTGRKGIIAGTLEPSLTYEKQNDAYVFTFTVKNQTERVQTVTFTSSKKYDYILYRDGQKVKQYSEGKMFAQIYEERTLKQGEELSFQETFRGLEPGTYTLEWWLADQNWPNARAKVTFTVQ</sequence>
<reference evidence="3 4" key="1">
    <citation type="submission" date="2016-01" db="EMBL/GenBank/DDBJ databases">
        <title>Draft Genome Sequences of Seven Thermophilic Sporeformers Isolated from Foods.</title>
        <authorList>
            <person name="Berendsen E.M."/>
            <person name="Wells-Bennik M.H."/>
            <person name="Krawcyk A.O."/>
            <person name="De Jong A."/>
            <person name="Holsappel S."/>
            <person name="Eijlander R.T."/>
            <person name="Kuipers O.P."/>
        </authorList>
    </citation>
    <scope>NUCLEOTIDE SEQUENCE [LARGE SCALE GENOMIC DNA]</scope>
    <source>
        <strain evidence="3 4">B4109</strain>
    </source>
</reference>
<evidence type="ECO:0000256" key="1">
    <source>
        <dbReference type="SAM" id="MobiDB-lite"/>
    </source>
</evidence>
<dbReference type="AlphaFoldDB" id="A0A150MNG7"/>
<organism evidence="3 4">
    <name type="scientific">Geobacillus stearothermophilus</name>
    <name type="common">Bacillus stearothermophilus</name>
    <dbReference type="NCBI Taxonomy" id="1422"/>
    <lineage>
        <taxon>Bacteria</taxon>
        <taxon>Bacillati</taxon>
        <taxon>Bacillota</taxon>
        <taxon>Bacilli</taxon>
        <taxon>Bacillales</taxon>
        <taxon>Anoxybacillaceae</taxon>
        <taxon>Geobacillus</taxon>
    </lineage>
</organism>
<dbReference type="InterPro" id="IPR020481">
    <property type="entry name" value="Intracell_prot_inh_BsuPI"/>
</dbReference>
<evidence type="ECO:0000313" key="4">
    <source>
        <dbReference type="Proteomes" id="UP000075424"/>
    </source>
</evidence>
<dbReference type="Proteomes" id="UP000075424">
    <property type="component" value="Unassembled WGS sequence"/>
</dbReference>
<comment type="caution">
    <text evidence="3">The sequence shown here is derived from an EMBL/GenBank/DDBJ whole genome shotgun (WGS) entry which is preliminary data.</text>
</comment>
<evidence type="ECO:0000259" key="2">
    <source>
        <dbReference type="Pfam" id="PF12690"/>
    </source>
</evidence>
<dbReference type="PATRIC" id="fig|1422.18.peg.102"/>
<dbReference type="Gene3D" id="2.60.40.2360">
    <property type="entry name" value="Intracellular proteinase inhibitor BsuPI"/>
    <property type="match status" value="1"/>
</dbReference>
<feature type="region of interest" description="Disordered" evidence="1">
    <location>
        <begin position="34"/>
        <end position="53"/>
    </location>
</feature>
<gene>
    <name evidence="3" type="ORF">B4109_2823</name>
</gene>
<dbReference type="RefSeq" id="WP_061567437.1">
    <property type="nucleotide sequence ID" value="NZ_JARTKZ010000033.1"/>
</dbReference>
<protein>
    <recommendedName>
        <fullName evidence="2">Intracellular proteinase inhibitor BsuPI domain-containing protein</fullName>
    </recommendedName>
</protein>
<dbReference type="EMBL" id="LQYV01000074">
    <property type="protein sequence ID" value="KYD26013.1"/>
    <property type="molecule type" value="Genomic_DNA"/>
</dbReference>
<name>A0A150MNG7_GEOSE</name>
<evidence type="ECO:0000313" key="3">
    <source>
        <dbReference type="EMBL" id="KYD26013.1"/>
    </source>
</evidence>
<feature type="domain" description="Intracellular proteinase inhibitor BsuPI" evidence="2">
    <location>
        <begin position="61"/>
        <end position="156"/>
    </location>
</feature>
<dbReference type="InterPro" id="IPR038144">
    <property type="entry name" value="IPI"/>
</dbReference>
<dbReference type="Pfam" id="PF12690">
    <property type="entry name" value="BsuPI"/>
    <property type="match status" value="1"/>
</dbReference>
<proteinExistence type="predicted"/>
<accession>A0A150MNG7</accession>